<name>F0WQZ8_9STRA</name>
<dbReference type="Pfam" id="PF13516">
    <property type="entry name" value="LRR_6"/>
    <property type="match status" value="2"/>
</dbReference>
<dbReference type="SMART" id="SM00368">
    <property type="entry name" value="LRR_RI"/>
    <property type="match status" value="3"/>
</dbReference>
<reference evidence="4" key="2">
    <citation type="submission" date="2011-02" db="EMBL/GenBank/DDBJ databases">
        <authorList>
            <person name="MacLean D."/>
        </authorList>
    </citation>
    <scope>NUCLEOTIDE SEQUENCE</scope>
</reference>
<sequence>MTRWDAHVENHQIDLSASQTYGPSRTSWRRAIYRVMCLRHENILKKDPNRPWRQRRYAHLLYHLCDYRRAAQHYEVAIALDEPSTPSLVWRRLSQCYLQAWKEVADWESLWKARRALETSLQYLEYLADPNVLFEYEYILETLGALAPAYDVCCYLQNEFPTWHLHCQFIFRAVSIQFFFVMCQRRIQLEDGKVTIKHENKRLSGQKRLSVLEECLEMSARLLSDHAFTSIPTNYALLLYLRARVYEAKADYVSSGASNSMRIDSSRCYKELCEYCIKKAIGPSNLRPKEPKLSPKSFEEWADFFSSSSFDAPIFAIDALLHALEMKPHVRRSLDEFRTLAGYYHRMNQMELAIRTMECCHFISRYDRETRDKLRSWFPTKWQSQFDLEDASQIQIARVFRGMLVRDECKRMERRRQEEAESSYVSNPYDKSVRLHLMQVYREKYGVRIVTEEAAVCRLQKWVRKCHLQAEQRRLIDEHCEKYRERGMEVLLHEERDIAETVLKTEDELRNDVKDAKNPSIIASIDLAEAMSIVKDNERSTEDQVSRVQRRFRRCVQSRQDVELFYEPFEADTVRVEPGRTPDAVLHRSARTIQSFCQLVVRKNRVESIASPIDSLILHQTERFGPSLIVQDRFSLDDRAQLFQYKSIIVKGCNCRILYTLIAVIRYSQALRCLVLDGGHIFIRHLYSILSSIQHNKEQSLKQLAIRTNFCSDGVNDCSCDPSEASQGPFHDPASISSLKPGLCSSLDTLFLEVQNGRRSVEQRHATIALKLFGNQLRYIALAEVQLTDEDIRTLSEALASNTIQYMDLRGNRFGDDGAISLAQGLRNTPNLSLLNISDNHIGSLGARSLLLCAEAKALRLILLCNNAIQRDIVPLMHTVAQWSHILWIDARGNRIHSSILERYLSHFQRRLSGYSAPIGPIHDTIQQLKRTFNRSDEEICIASDIRRRKRSQKTCNLNPETMAPKQFIRHQKLSPVGSTPHTRNPKEYESVKSYIQRHSSANKRQTQLLGIAFAPSAHNNRHMS</sequence>
<dbReference type="GO" id="GO:0005829">
    <property type="term" value="C:cytosol"/>
    <property type="evidence" value="ECO:0007669"/>
    <property type="project" value="TreeGrafter"/>
</dbReference>
<reference evidence="4" key="1">
    <citation type="journal article" date="2011" name="PLoS Biol.">
        <title>Gene gain and loss during evolution of obligate parasitism in the white rust pathogen of Arabidopsis thaliana.</title>
        <authorList>
            <person name="Kemen E."/>
            <person name="Gardiner A."/>
            <person name="Schultz-Larsen T."/>
            <person name="Kemen A.C."/>
            <person name="Balmuth A.L."/>
            <person name="Robert-Seilaniantz A."/>
            <person name="Bailey K."/>
            <person name="Holub E."/>
            <person name="Studholme D.J."/>
            <person name="Maclean D."/>
            <person name="Jones J.D."/>
        </authorList>
    </citation>
    <scope>NUCLEOTIDE SEQUENCE</scope>
</reference>
<evidence type="ECO:0000256" key="1">
    <source>
        <dbReference type="ARBA" id="ARBA00022468"/>
    </source>
</evidence>
<dbReference type="Gene3D" id="1.25.40.10">
    <property type="entry name" value="Tetratricopeptide repeat domain"/>
    <property type="match status" value="1"/>
</dbReference>
<organism evidence="4">
    <name type="scientific">Albugo laibachii Nc14</name>
    <dbReference type="NCBI Taxonomy" id="890382"/>
    <lineage>
        <taxon>Eukaryota</taxon>
        <taxon>Sar</taxon>
        <taxon>Stramenopiles</taxon>
        <taxon>Oomycota</taxon>
        <taxon>Peronosporomycetes</taxon>
        <taxon>Albuginales</taxon>
        <taxon>Albuginaceae</taxon>
        <taxon>Albugo</taxon>
    </lineage>
</organism>
<dbReference type="PROSITE" id="PS50096">
    <property type="entry name" value="IQ"/>
    <property type="match status" value="1"/>
</dbReference>
<evidence type="ECO:0000313" key="4">
    <source>
        <dbReference type="EMBL" id="CCA23758.1"/>
    </source>
</evidence>
<keyword evidence="3" id="KW-0677">Repeat</keyword>
<dbReference type="SUPFAM" id="SSF52047">
    <property type="entry name" value="RNI-like"/>
    <property type="match status" value="1"/>
</dbReference>
<dbReference type="PANTHER" id="PTHR24113:SF12">
    <property type="entry name" value="RAN GTPASE-ACTIVATING PROTEIN 1"/>
    <property type="match status" value="1"/>
</dbReference>
<dbReference type="SUPFAM" id="SSF48452">
    <property type="entry name" value="TPR-like"/>
    <property type="match status" value="1"/>
</dbReference>
<gene>
    <name evidence="4" type="primary">AlNc14C206G8806</name>
    <name evidence="4" type="ORF">ALNC14_099020</name>
</gene>
<dbReference type="InterPro" id="IPR001611">
    <property type="entry name" value="Leu-rich_rpt"/>
</dbReference>
<keyword evidence="1" id="KW-0343">GTPase activation</keyword>
<dbReference type="GO" id="GO:0006913">
    <property type="term" value="P:nucleocytoplasmic transport"/>
    <property type="evidence" value="ECO:0007669"/>
    <property type="project" value="TreeGrafter"/>
</dbReference>
<dbReference type="InterPro" id="IPR032675">
    <property type="entry name" value="LRR_dom_sf"/>
</dbReference>
<dbReference type="GO" id="GO:0005634">
    <property type="term" value="C:nucleus"/>
    <property type="evidence" value="ECO:0007669"/>
    <property type="project" value="TreeGrafter"/>
</dbReference>
<dbReference type="AlphaFoldDB" id="F0WQZ8"/>
<proteinExistence type="predicted"/>
<dbReference type="HOGENOM" id="CLU_295337_0_0_1"/>
<evidence type="ECO:0000256" key="2">
    <source>
        <dbReference type="ARBA" id="ARBA00022614"/>
    </source>
</evidence>
<dbReference type="InterPro" id="IPR027038">
    <property type="entry name" value="RanGap"/>
</dbReference>
<dbReference type="InterPro" id="IPR011990">
    <property type="entry name" value="TPR-like_helical_dom_sf"/>
</dbReference>
<protein>
    <submittedName>
        <fullName evidence="4">Uncharacterized protein AlNc14C206G8806</fullName>
    </submittedName>
</protein>
<dbReference type="GO" id="GO:0005096">
    <property type="term" value="F:GTPase activator activity"/>
    <property type="evidence" value="ECO:0007669"/>
    <property type="project" value="UniProtKB-KW"/>
</dbReference>
<dbReference type="EMBL" id="FR824251">
    <property type="protein sequence ID" value="CCA23758.1"/>
    <property type="molecule type" value="Genomic_DNA"/>
</dbReference>
<dbReference type="PROSITE" id="PS51450">
    <property type="entry name" value="LRR"/>
    <property type="match status" value="1"/>
</dbReference>
<dbReference type="GO" id="GO:0031267">
    <property type="term" value="F:small GTPase binding"/>
    <property type="evidence" value="ECO:0007669"/>
    <property type="project" value="TreeGrafter"/>
</dbReference>
<dbReference type="PANTHER" id="PTHR24113">
    <property type="entry name" value="RAN GTPASE-ACTIVATING PROTEIN 1"/>
    <property type="match status" value="1"/>
</dbReference>
<keyword evidence="2" id="KW-0433">Leucine-rich repeat</keyword>
<dbReference type="Gene3D" id="3.80.10.10">
    <property type="entry name" value="Ribonuclease Inhibitor"/>
    <property type="match status" value="1"/>
</dbReference>
<accession>F0WQZ8</accession>
<dbReference type="GO" id="GO:0048471">
    <property type="term" value="C:perinuclear region of cytoplasm"/>
    <property type="evidence" value="ECO:0007669"/>
    <property type="project" value="TreeGrafter"/>
</dbReference>
<evidence type="ECO:0000256" key="3">
    <source>
        <dbReference type="ARBA" id="ARBA00022737"/>
    </source>
</evidence>